<feature type="transmembrane region" description="Helical" evidence="2">
    <location>
        <begin position="485"/>
        <end position="505"/>
    </location>
</feature>
<dbReference type="RefSeq" id="WP_135983463.1">
    <property type="nucleotide sequence ID" value="NZ_JAASQM010000002.1"/>
</dbReference>
<keyword evidence="4" id="KW-1185">Reference proteome</keyword>
<dbReference type="PANTHER" id="PTHR38434">
    <property type="entry name" value="BLL2549 PROTEIN"/>
    <property type="match status" value="1"/>
</dbReference>
<feature type="transmembrane region" description="Helical" evidence="2">
    <location>
        <begin position="460"/>
        <end position="479"/>
    </location>
</feature>
<feature type="transmembrane region" description="Helical" evidence="2">
    <location>
        <begin position="174"/>
        <end position="194"/>
    </location>
</feature>
<feature type="transmembrane region" description="Helical" evidence="2">
    <location>
        <begin position="404"/>
        <end position="423"/>
    </location>
</feature>
<dbReference type="PANTHER" id="PTHR38434:SF1">
    <property type="entry name" value="BLL2549 PROTEIN"/>
    <property type="match status" value="1"/>
</dbReference>
<feature type="transmembrane region" description="Helical" evidence="2">
    <location>
        <begin position="145"/>
        <end position="162"/>
    </location>
</feature>
<proteinExistence type="predicted"/>
<reference evidence="3 4" key="1">
    <citation type="submission" date="2019-04" db="EMBL/GenBank/DDBJ databases">
        <title>Sphingomonas psychrotolerans sp. nov., isolated from soil in the Tianshan Mountains, Xinjiang, China.</title>
        <authorList>
            <person name="Luo Y."/>
            <person name="Sheng H."/>
        </authorList>
    </citation>
    <scope>NUCLEOTIDE SEQUENCE [LARGE SCALE GENOMIC DNA]</scope>
    <source>
        <strain evidence="3 4">KIS18-15</strain>
    </source>
</reference>
<feature type="transmembrane region" description="Helical" evidence="2">
    <location>
        <begin position="541"/>
        <end position="559"/>
    </location>
</feature>
<feature type="transmembrane region" description="Helical" evidence="2">
    <location>
        <begin position="305"/>
        <end position="324"/>
    </location>
</feature>
<feature type="transmembrane region" description="Helical" evidence="2">
    <location>
        <begin position="429"/>
        <end position="448"/>
    </location>
</feature>
<dbReference type="AlphaFoldDB" id="A0A4S1WMD5"/>
<feature type="transmembrane region" description="Helical" evidence="2">
    <location>
        <begin position="826"/>
        <end position="846"/>
    </location>
</feature>
<feature type="transmembrane region" description="Helical" evidence="2">
    <location>
        <begin position="206"/>
        <end position="229"/>
    </location>
</feature>
<keyword evidence="2" id="KW-0472">Membrane</keyword>
<gene>
    <name evidence="3" type="ORF">E5A74_06575</name>
</gene>
<dbReference type="OrthoDB" id="5422830at2"/>
<feature type="transmembrane region" description="Helical" evidence="2">
    <location>
        <begin position="772"/>
        <end position="795"/>
    </location>
</feature>
<feature type="transmembrane region" description="Helical" evidence="2">
    <location>
        <begin position="716"/>
        <end position="736"/>
    </location>
</feature>
<organism evidence="3 4">
    <name type="scientific">Sphingomonas naasensis</name>
    <dbReference type="NCBI Taxonomy" id="1344951"/>
    <lineage>
        <taxon>Bacteria</taxon>
        <taxon>Pseudomonadati</taxon>
        <taxon>Pseudomonadota</taxon>
        <taxon>Alphaproteobacteria</taxon>
        <taxon>Sphingomonadales</taxon>
        <taxon>Sphingomonadaceae</taxon>
        <taxon>Sphingomonas</taxon>
    </lineage>
</organism>
<evidence type="ECO:0000256" key="1">
    <source>
        <dbReference type="SAM" id="MobiDB-lite"/>
    </source>
</evidence>
<feature type="transmembrane region" description="Helical" evidence="2">
    <location>
        <begin position="241"/>
        <end position="269"/>
    </location>
</feature>
<protein>
    <submittedName>
        <fullName evidence="3">DUF2339 domain-containing protein</fullName>
    </submittedName>
</protein>
<keyword evidence="2" id="KW-1133">Transmembrane helix</keyword>
<dbReference type="InterPro" id="IPR019286">
    <property type="entry name" value="DUF2339_TM"/>
</dbReference>
<feature type="transmembrane region" description="Helical" evidence="2">
    <location>
        <begin position="743"/>
        <end position="760"/>
    </location>
</feature>
<feature type="region of interest" description="Disordered" evidence="1">
    <location>
        <begin position="63"/>
        <end position="90"/>
    </location>
</feature>
<dbReference type="Proteomes" id="UP000309848">
    <property type="component" value="Unassembled WGS sequence"/>
</dbReference>
<feature type="transmembrane region" description="Helical" evidence="2">
    <location>
        <begin position="928"/>
        <end position="946"/>
    </location>
</feature>
<feature type="compositionally biased region" description="Acidic residues" evidence="1">
    <location>
        <begin position="69"/>
        <end position="87"/>
    </location>
</feature>
<name>A0A4S1WMD5_9SPHN</name>
<accession>A0A4S1WMD5</accession>
<evidence type="ECO:0000313" key="4">
    <source>
        <dbReference type="Proteomes" id="UP000309848"/>
    </source>
</evidence>
<feature type="transmembrane region" description="Helical" evidence="2">
    <location>
        <begin position="898"/>
        <end position="916"/>
    </location>
</feature>
<feature type="transmembrane region" description="Helical" evidence="2">
    <location>
        <begin position="517"/>
        <end position="535"/>
    </location>
</feature>
<feature type="transmembrane region" description="Helical" evidence="2">
    <location>
        <begin position="281"/>
        <end position="298"/>
    </location>
</feature>
<feature type="transmembrane region" description="Helical" evidence="2">
    <location>
        <begin position="867"/>
        <end position="886"/>
    </location>
</feature>
<comment type="caution">
    <text evidence="3">The sequence shown here is derived from an EMBL/GenBank/DDBJ whole genome shotgun (WGS) entry which is preliminary data.</text>
</comment>
<feature type="transmembrane region" description="Helical" evidence="2">
    <location>
        <begin position="382"/>
        <end position="399"/>
    </location>
</feature>
<feature type="transmembrane region" description="Helical" evidence="2">
    <location>
        <begin position="802"/>
        <end position="820"/>
    </location>
</feature>
<sequence>MLVAITLIGLIIVCAKLWHRAEALDARLSAIELQAVTFPEMRPEAETRQVARTVLRPVPERVWAPEPLPEPEPEPEPEPVPEPEPEPEFAPVPEAAERVPAVPVEAFAQAAWPEAELAPDDPFWTVGQAPRSRNFTFEDVFGRHLPIWAGGVTLAVAGFLIVKYSIDAGLLSPLVRVICGLLFGAGLVAGAEAALRGERVVRDVRIPQALAGAGIATLYAAILVAANLYHLVAPMTAFAGLAAVTALAAILSIRFGAPSAVLGLIGGLAAPALVGTGSPNMPLLATYLALTVGGLCVLGRAQRWWWLGALAVTGGFGWGMLLIAGGLHDVAATLSVGTLTLILAIGFPLLFTGTQARGLQLAGALAGCAQIAAIVATGGFAGLDWGLFALISIAIIWLSRRDALFAEVPLAGLATGLLLALGWPNPVETMLALVLAGGAMIYGVPALWRLWRRAGALGDAVQIAAIALGVALLPIAHYWDQTGRATFAPLALLGAAIAGVAAAVGWRNAARTTDARFATLAVTALGLALLAAGLALPVWALAPATAVTALAAVLLARAASDKRIEYGSYAFGFAALAFLPGANGVEELQRALALLDAAGTAQGCLRWAIPALVALGFARWSSDVGARQLGQGAAVLLGYVAAAQLVPQTWLALVPAATIAALALAGARAQLAALGTAALLSAGWALQPIGTWLAGAGGALLGEPFFVTTLPSPIDVAVRIVAPMAALVVLLWRGGLPAREREIGAIVATLLGTITLHVAWKHGFAIDSDARFVSYGLAERTLWEMLLAAAAWLTWCAGMRRVATGLGGAALLHFGWFTVLLHNPLWAAQLAGLWLVPAYATALLLLGWSTRAVPGAALDRARDWARMVLIVLLAGSLLRQAFHGSLLVAGPTIQIEDICRSLLAILLAIGFLQWGIRRGLRDWRIASLLLMLGAVGKVFLFDAAGLDGLLRIASFAALGFSLIGMGWLYSRYLPDAAPETPLTDESHSADTVAADIRG</sequence>
<feature type="transmembrane region" description="Helical" evidence="2">
    <location>
        <begin position="358"/>
        <end position="376"/>
    </location>
</feature>
<dbReference type="Pfam" id="PF10101">
    <property type="entry name" value="DUF2339"/>
    <property type="match status" value="1"/>
</dbReference>
<feature type="transmembrane region" description="Helical" evidence="2">
    <location>
        <begin position="566"/>
        <end position="585"/>
    </location>
</feature>
<evidence type="ECO:0000313" key="3">
    <source>
        <dbReference type="EMBL" id="TGX44448.1"/>
    </source>
</evidence>
<keyword evidence="2" id="KW-0812">Transmembrane</keyword>
<evidence type="ECO:0000256" key="2">
    <source>
        <dbReference type="SAM" id="Phobius"/>
    </source>
</evidence>
<dbReference type="EMBL" id="SRXU01000002">
    <property type="protein sequence ID" value="TGX44448.1"/>
    <property type="molecule type" value="Genomic_DNA"/>
</dbReference>
<feature type="transmembrane region" description="Helical" evidence="2">
    <location>
        <begin position="330"/>
        <end position="351"/>
    </location>
</feature>
<feature type="transmembrane region" description="Helical" evidence="2">
    <location>
        <begin position="952"/>
        <end position="969"/>
    </location>
</feature>